<evidence type="ECO:0000313" key="3">
    <source>
        <dbReference type="Proteomes" id="UP000606922"/>
    </source>
</evidence>
<proteinExistence type="predicted"/>
<dbReference type="RefSeq" id="WP_188509353.1">
    <property type="nucleotide sequence ID" value="NZ_BMGB01000001.1"/>
</dbReference>
<evidence type="ECO:0000313" key="2">
    <source>
        <dbReference type="EMBL" id="GGA95589.1"/>
    </source>
</evidence>
<evidence type="ECO:0008006" key="4">
    <source>
        <dbReference type="Google" id="ProtNLM"/>
    </source>
</evidence>
<feature type="compositionally biased region" description="Basic and acidic residues" evidence="1">
    <location>
        <begin position="1"/>
        <end position="11"/>
    </location>
</feature>
<reference evidence="2" key="1">
    <citation type="journal article" date="2014" name="Int. J. Syst. Evol. Microbiol.">
        <title>Complete genome sequence of Corynebacterium casei LMG S-19264T (=DSM 44701T), isolated from a smear-ripened cheese.</title>
        <authorList>
            <consortium name="US DOE Joint Genome Institute (JGI-PGF)"/>
            <person name="Walter F."/>
            <person name="Albersmeier A."/>
            <person name="Kalinowski J."/>
            <person name="Ruckert C."/>
        </authorList>
    </citation>
    <scope>NUCLEOTIDE SEQUENCE</scope>
    <source>
        <strain evidence="2">CGMCC 1.12813</strain>
    </source>
</reference>
<gene>
    <name evidence="2" type="ORF">GCM10010979_07520</name>
</gene>
<dbReference type="EMBL" id="BMGB01000001">
    <property type="protein sequence ID" value="GGA95589.1"/>
    <property type="molecule type" value="Genomic_DNA"/>
</dbReference>
<sequence>MSTTVSEEKFSDGTISGRGPVDAHGVKSGSWEFYYRSGTLKGTGDFVAGEQRGQWKTYDGAGDLARTTDFH</sequence>
<keyword evidence="3" id="KW-1185">Reference proteome</keyword>
<dbReference type="Proteomes" id="UP000606922">
    <property type="component" value="Unassembled WGS sequence"/>
</dbReference>
<comment type="caution">
    <text evidence="2">The sequence shown here is derived from an EMBL/GenBank/DDBJ whole genome shotgun (WGS) entry which is preliminary data.</text>
</comment>
<dbReference type="AlphaFoldDB" id="A0A916SE70"/>
<name>A0A916SE70_9MICO</name>
<feature type="region of interest" description="Disordered" evidence="1">
    <location>
        <begin position="1"/>
        <end position="24"/>
    </location>
</feature>
<dbReference type="Gene3D" id="3.90.930.1">
    <property type="match status" value="1"/>
</dbReference>
<organism evidence="2 3">
    <name type="scientific">Conyzicola nivalis</name>
    <dbReference type="NCBI Taxonomy" id="1477021"/>
    <lineage>
        <taxon>Bacteria</taxon>
        <taxon>Bacillati</taxon>
        <taxon>Actinomycetota</taxon>
        <taxon>Actinomycetes</taxon>
        <taxon>Micrococcales</taxon>
        <taxon>Microbacteriaceae</taxon>
        <taxon>Conyzicola</taxon>
    </lineage>
</organism>
<dbReference type="SUPFAM" id="SSF82185">
    <property type="entry name" value="Histone H3 K4-specific methyltransferase SET7/9 N-terminal domain"/>
    <property type="match status" value="1"/>
</dbReference>
<protein>
    <recommendedName>
        <fullName evidence="4">MORN repeat protein</fullName>
    </recommendedName>
</protein>
<accession>A0A916SE70</accession>
<evidence type="ECO:0000256" key="1">
    <source>
        <dbReference type="SAM" id="MobiDB-lite"/>
    </source>
</evidence>
<reference evidence="2" key="2">
    <citation type="submission" date="2020-09" db="EMBL/GenBank/DDBJ databases">
        <authorList>
            <person name="Sun Q."/>
            <person name="Zhou Y."/>
        </authorList>
    </citation>
    <scope>NUCLEOTIDE SEQUENCE</scope>
    <source>
        <strain evidence="2">CGMCC 1.12813</strain>
    </source>
</reference>